<gene>
    <name evidence="2" type="ORF">OHN36_18330</name>
</gene>
<feature type="compositionally biased region" description="Basic and acidic residues" evidence="1">
    <location>
        <begin position="11"/>
        <end position="31"/>
    </location>
</feature>
<sequence length="185" mass="20109">MPGTHPAQAERNTHPTRAERNTHPTRADRNKDVVRRFYEAVLREPGGPDFATIRELTDEQEVELNWGHPDSGVHRGAAIGPARHRMHLLTGMDPSALVVEELLAEGPTRVVVVATNSGTDVHGVPWTMTVLELVDVVDGRITRKRSFYQDTALLRDIALEREAALGREAALADGSGPAAPAPPAP</sequence>
<dbReference type="InterPro" id="IPR032710">
    <property type="entry name" value="NTF2-like_dom_sf"/>
</dbReference>
<keyword evidence="3" id="KW-1185">Reference proteome</keyword>
<evidence type="ECO:0000313" key="3">
    <source>
        <dbReference type="Proteomes" id="UP001432161"/>
    </source>
</evidence>
<dbReference type="Gene3D" id="3.10.450.50">
    <property type="match status" value="1"/>
</dbReference>
<name>A0ABZ1V306_9ACTN</name>
<accession>A0ABZ1V306</accession>
<organism evidence="2 3">
    <name type="scientific">Streptomyces griseoaurantiacus</name>
    <dbReference type="NCBI Taxonomy" id="68213"/>
    <lineage>
        <taxon>Bacteria</taxon>
        <taxon>Bacillati</taxon>
        <taxon>Actinomycetota</taxon>
        <taxon>Actinomycetes</taxon>
        <taxon>Kitasatosporales</taxon>
        <taxon>Streptomycetaceae</taxon>
        <taxon>Streptomyces</taxon>
        <taxon>Streptomyces aurantiacus group</taxon>
    </lineage>
</organism>
<dbReference type="Proteomes" id="UP001432161">
    <property type="component" value="Chromosome"/>
</dbReference>
<proteinExistence type="predicted"/>
<dbReference type="SUPFAM" id="SSF54427">
    <property type="entry name" value="NTF2-like"/>
    <property type="match status" value="1"/>
</dbReference>
<evidence type="ECO:0000313" key="2">
    <source>
        <dbReference type="EMBL" id="WUR38982.1"/>
    </source>
</evidence>
<dbReference type="EMBL" id="CP108330">
    <property type="protein sequence ID" value="WUR38982.1"/>
    <property type="molecule type" value="Genomic_DNA"/>
</dbReference>
<feature type="region of interest" description="Disordered" evidence="1">
    <location>
        <begin position="1"/>
        <end position="31"/>
    </location>
</feature>
<protein>
    <submittedName>
        <fullName evidence="2">Ester cyclase</fullName>
    </submittedName>
</protein>
<evidence type="ECO:0000256" key="1">
    <source>
        <dbReference type="SAM" id="MobiDB-lite"/>
    </source>
</evidence>
<reference evidence="2" key="1">
    <citation type="submission" date="2022-10" db="EMBL/GenBank/DDBJ databases">
        <title>The complete genomes of actinobacterial strains from the NBC collection.</title>
        <authorList>
            <person name="Joergensen T.S."/>
            <person name="Alvarez Arevalo M."/>
            <person name="Sterndorff E.B."/>
            <person name="Faurdal D."/>
            <person name="Vuksanovic O."/>
            <person name="Mourched A.-S."/>
            <person name="Charusanti P."/>
            <person name="Shaw S."/>
            <person name="Blin K."/>
            <person name="Weber T."/>
        </authorList>
    </citation>
    <scope>NUCLEOTIDE SEQUENCE</scope>
    <source>
        <strain evidence="2">NBC_00489</strain>
    </source>
</reference>